<gene>
    <name evidence="1" type="ORF">ACH49Z_04360</name>
</gene>
<protein>
    <submittedName>
        <fullName evidence="1">Helix-turn-helix transcriptional regulator</fullName>
    </submittedName>
</protein>
<comment type="caution">
    <text evidence="1">The sequence shown here is derived from an EMBL/GenBank/DDBJ whole genome shotgun (WGS) entry which is preliminary data.</text>
</comment>
<dbReference type="CDD" id="cd00090">
    <property type="entry name" value="HTH_ARSR"/>
    <property type="match status" value="1"/>
</dbReference>
<dbReference type="EMBL" id="JBIRYL010000001">
    <property type="protein sequence ID" value="MFI2229064.1"/>
    <property type="molecule type" value="Genomic_DNA"/>
</dbReference>
<keyword evidence="2" id="KW-1185">Reference proteome</keyword>
<dbReference type="InterPro" id="IPR011991">
    <property type="entry name" value="ArsR-like_HTH"/>
</dbReference>
<dbReference type="Gene3D" id="1.10.10.10">
    <property type="entry name" value="Winged helix-like DNA-binding domain superfamily/Winged helix DNA-binding domain"/>
    <property type="match status" value="1"/>
</dbReference>
<accession>A0ABW7VR42</accession>
<sequence length="232" mass="25107">MTSEADIGAVAALDDDLRRSMYWFIRRAARPVTRDEAAEHAGISRKLAAFHLDKLVATGLLRAHYEHAGGIRRVGRAPKVYEPADIEVRVSIPERRHEILAEILMQAVLTEATGESARDATLRVAGDRGVATGREIRERLRPGRLGAERAITLLVASLGEQGFEPARTAPACLRLRNCPFHPLAAREPDLVCSLNHAYLTGLLHGLEADAVRADLAPAAGECCVEISAGPDS</sequence>
<dbReference type="InterPro" id="IPR036388">
    <property type="entry name" value="WH-like_DNA-bd_sf"/>
</dbReference>
<dbReference type="InterPro" id="IPR036390">
    <property type="entry name" value="WH_DNA-bd_sf"/>
</dbReference>
<dbReference type="Proteomes" id="UP001611494">
    <property type="component" value="Unassembled WGS sequence"/>
</dbReference>
<reference evidence="1 2" key="1">
    <citation type="submission" date="2024-10" db="EMBL/GenBank/DDBJ databases">
        <title>The Natural Products Discovery Center: Release of the First 8490 Sequenced Strains for Exploring Actinobacteria Biosynthetic Diversity.</title>
        <authorList>
            <person name="Kalkreuter E."/>
            <person name="Kautsar S.A."/>
            <person name="Yang D."/>
            <person name="Bader C.D."/>
            <person name="Teijaro C.N."/>
            <person name="Fluegel L."/>
            <person name="Davis C.M."/>
            <person name="Simpson J.R."/>
            <person name="Lauterbach L."/>
            <person name="Steele A.D."/>
            <person name="Gui C."/>
            <person name="Meng S."/>
            <person name="Li G."/>
            <person name="Viehrig K."/>
            <person name="Ye F."/>
            <person name="Su P."/>
            <person name="Kiefer A.F."/>
            <person name="Nichols A."/>
            <person name="Cepeda A.J."/>
            <person name="Yan W."/>
            <person name="Fan B."/>
            <person name="Jiang Y."/>
            <person name="Adhikari A."/>
            <person name="Zheng C.-J."/>
            <person name="Schuster L."/>
            <person name="Cowan T.M."/>
            <person name="Smanski M.J."/>
            <person name="Chevrette M.G."/>
            <person name="De Carvalho L.P.S."/>
            <person name="Shen B."/>
        </authorList>
    </citation>
    <scope>NUCLEOTIDE SEQUENCE [LARGE SCALE GENOMIC DNA]</scope>
    <source>
        <strain evidence="1 2">NPDC019377</strain>
    </source>
</reference>
<dbReference type="SUPFAM" id="SSF46785">
    <property type="entry name" value="Winged helix' DNA-binding domain"/>
    <property type="match status" value="1"/>
</dbReference>
<dbReference type="RefSeq" id="WP_397059694.1">
    <property type="nucleotide sequence ID" value="NZ_JBIRYL010000001.1"/>
</dbReference>
<name>A0ABW7VR42_9NOCA</name>
<organism evidence="1 2">
    <name type="scientific">Nocardia testacea</name>
    <dbReference type="NCBI Taxonomy" id="248551"/>
    <lineage>
        <taxon>Bacteria</taxon>
        <taxon>Bacillati</taxon>
        <taxon>Actinomycetota</taxon>
        <taxon>Actinomycetes</taxon>
        <taxon>Mycobacteriales</taxon>
        <taxon>Nocardiaceae</taxon>
        <taxon>Nocardia</taxon>
    </lineage>
</organism>
<evidence type="ECO:0000313" key="1">
    <source>
        <dbReference type="EMBL" id="MFI2229064.1"/>
    </source>
</evidence>
<proteinExistence type="predicted"/>
<evidence type="ECO:0000313" key="2">
    <source>
        <dbReference type="Proteomes" id="UP001611494"/>
    </source>
</evidence>